<dbReference type="InterPro" id="IPR013096">
    <property type="entry name" value="Cupin_2"/>
</dbReference>
<accession>A0A1H8IZC4</accession>
<protein>
    <submittedName>
        <fullName evidence="2">Cupin domain protein</fullName>
    </submittedName>
</protein>
<feature type="domain" description="Cupin type-2" evidence="1">
    <location>
        <begin position="44"/>
        <end position="113"/>
    </location>
</feature>
<dbReference type="Pfam" id="PF07883">
    <property type="entry name" value="Cupin_2"/>
    <property type="match status" value="1"/>
</dbReference>
<dbReference type="Gene3D" id="2.60.120.10">
    <property type="entry name" value="Jelly Rolls"/>
    <property type="match status" value="1"/>
</dbReference>
<evidence type="ECO:0000313" key="2">
    <source>
        <dbReference type="EMBL" id="SEN73719.1"/>
    </source>
</evidence>
<dbReference type="SUPFAM" id="SSF51182">
    <property type="entry name" value="RmlC-like cupins"/>
    <property type="match status" value="1"/>
</dbReference>
<keyword evidence="3" id="KW-1185">Reference proteome</keyword>
<sequence length="168" mass="17979">MEQTKQPAITVDPTAGDSLAMAGGNYRIIISGQQTQGEFAVIDMLVPPGSGPGPHAHASFQENFYVVDGEVEVRTETQTYVARKGAFVNIPKGGIVHAFKNKSGQMAHLLCIVVPAGLDDFFRAAGTPVSAGTFLPPVPMDEAGINKMKEISEKYGQQLFPPDYLDTL</sequence>
<dbReference type="InterPro" id="IPR014710">
    <property type="entry name" value="RmlC-like_jellyroll"/>
</dbReference>
<evidence type="ECO:0000259" key="1">
    <source>
        <dbReference type="Pfam" id="PF07883"/>
    </source>
</evidence>
<dbReference type="PANTHER" id="PTHR36440:SF1">
    <property type="entry name" value="PUTATIVE (AFU_ORTHOLOGUE AFUA_8G07350)-RELATED"/>
    <property type="match status" value="1"/>
</dbReference>
<reference evidence="2 3" key="1">
    <citation type="submission" date="2016-10" db="EMBL/GenBank/DDBJ databases">
        <authorList>
            <person name="de Groot N.N."/>
        </authorList>
    </citation>
    <scope>NUCLEOTIDE SEQUENCE [LARGE SCALE GENOMIC DNA]</scope>
    <source>
        <strain evidence="2 3">DSM 21039</strain>
    </source>
</reference>
<dbReference type="OrthoDB" id="9090296at2"/>
<dbReference type="Proteomes" id="UP000198984">
    <property type="component" value="Unassembled WGS sequence"/>
</dbReference>
<dbReference type="InterPro" id="IPR011051">
    <property type="entry name" value="RmlC_Cupin_sf"/>
</dbReference>
<dbReference type="RefSeq" id="WP_089920757.1">
    <property type="nucleotide sequence ID" value="NZ_FOBB01000012.1"/>
</dbReference>
<organism evidence="2 3">
    <name type="scientific">Chitinophaga rupis</name>
    <dbReference type="NCBI Taxonomy" id="573321"/>
    <lineage>
        <taxon>Bacteria</taxon>
        <taxon>Pseudomonadati</taxon>
        <taxon>Bacteroidota</taxon>
        <taxon>Chitinophagia</taxon>
        <taxon>Chitinophagales</taxon>
        <taxon>Chitinophagaceae</taxon>
        <taxon>Chitinophaga</taxon>
    </lineage>
</organism>
<dbReference type="InterPro" id="IPR053146">
    <property type="entry name" value="QDO-like"/>
</dbReference>
<dbReference type="EMBL" id="FOBB01000012">
    <property type="protein sequence ID" value="SEN73719.1"/>
    <property type="molecule type" value="Genomic_DNA"/>
</dbReference>
<proteinExistence type="predicted"/>
<dbReference type="AlphaFoldDB" id="A0A1H8IZC4"/>
<dbReference type="PANTHER" id="PTHR36440">
    <property type="entry name" value="PUTATIVE (AFU_ORTHOLOGUE AFUA_8G07350)-RELATED"/>
    <property type="match status" value="1"/>
</dbReference>
<dbReference type="STRING" id="573321.SAMN04488505_112131"/>
<evidence type="ECO:0000313" key="3">
    <source>
        <dbReference type="Proteomes" id="UP000198984"/>
    </source>
</evidence>
<gene>
    <name evidence="2" type="ORF">SAMN04488505_112131</name>
</gene>
<name>A0A1H8IZC4_9BACT</name>